<keyword evidence="4" id="KW-1185">Reference proteome</keyword>
<accession>A0A3B5ZNK3</accession>
<dbReference type="Gramene" id="TraesPARA_EIv1.0_0227130.16">
    <property type="protein sequence ID" value="TraesPARA_EIv1.0_0227130.16.CDS"/>
    <property type="gene ID" value="TraesPARA_EIv1.0_0227130"/>
</dbReference>
<proteinExistence type="inferred from homology"/>
<dbReference type="AlphaFoldDB" id="A0A3B5ZNK3"/>
<evidence type="ECO:0000313" key="3">
    <source>
        <dbReference type="EnsemblPlants" id="TraesCS1D02G010000.1"/>
    </source>
</evidence>
<dbReference type="PANTHER" id="PTHR15243:SF0">
    <property type="entry name" value="SERINE_THREONINE-PROTEIN KINASE 19"/>
    <property type="match status" value="1"/>
</dbReference>
<protein>
    <recommendedName>
        <fullName evidence="5">Serine/threonine-protein kinase 19</fullName>
    </recommendedName>
</protein>
<feature type="region of interest" description="Disordered" evidence="2">
    <location>
        <begin position="1"/>
        <end position="37"/>
    </location>
</feature>
<dbReference type="Proteomes" id="UP000019116">
    <property type="component" value="Chromosome 1D"/>
</dbReference>
<dbReference type="OrthoDB" id="10261701at2759"/>
<dbReference type="SMR" id="A0A3B5ZNK3"/>
<reference evidence="3" key="1">
    <citation type="submission" date="2018-08" db="EMBL/GenBank/DDBJ databases">
        <authorList>
            <person name="Rossello M."/>
        </authorList>
    </citation>
    <scope>NUCLEOTIDE SEQUENCE [LARGE SCALE GENOMIC DNA]</scope>
    <source>
        <strain evidence="3">cv. Chinese Spring</strain>
    </source>
</reference>
<dbReference type="Gramene" id="TraesCS1D02G010000.1">
    <property type="protein sequence ID" value="TraesCS1D02G010000.1"/>
    <property type="gene ID" value="TraesCS1D02G010000"/>
</dbReference>
<reference evidence="3" key="2">
    <citation type="submission" date="2018-10" db="UniProtKB">
        <authorList>
            <consortium name="EnsemblPlants"/>
        </authorList>
    </citation>
    <scope>IDENTIFICATION</scope>
</reference>
<organism evidence="3">
    <name type="scientific">Triticum aestivum</name>
    <name type="common">Wheat</name>
    <dbReference type="NCBI Taxonomy" id="4565"/>
    <lineage>
        <taxon>Eukaryota</taxon>
        <taxon>Viridiplantae</taxon>
        <taxon>Streptophyta</taxon>
        <taxon>Embryophyta</taxon>
        <taxon>Tracheophyta</taxon>
        <taxon>Spermatophyta</taxon>
        <taxon>Magnoliopsida</taxon>
        <taxon>Liliopsida</taxon>
        <taxon>Poales</taxon>
        <taxon>Poaceae</taxon>
        <taxon>BOP clade</taxon>
        <taxon>Pooideae</taxon>
        <taxon>Triticodae</taxon>
        <taxon>Triticeae</taxon>
        <taxon>Triticinae</taxon>
        <taxon>Triticum</taxon>
    </lineage>
</organism>
<dbReference type="Gramene" id="TraesRN1D0100012300.1">
    <property type="protein sequence ID" value="TraesRN1D0100012300.1"/>
    <property type="gene ID" value="TraesRN1D0100012300"/>
</dbReference>
<evidence type="ECO:0000256" key="1">
    <source>
        <dbReference type="ARBA" id="ARBA00093458"/>
    </source>
</evidence>
<feature type="compositionally biased region" description="Polar residues" evidence="2">
    <location>
        <begin position="24"/>
        <end position="37"/>
    </location>
</feature>
<dbReference type="Gramene" id="TraesCLE_scaffold_000686_01G000200.1">
    <property type="protein sequence ID" value="TraesCLE_scaffold_000686_01G000200.1"/>
    <property type="gene ID" value="TraesCLE_scaffold_000686_01G000200"/>
</dbReference>
<comment type="similarity">
    <text evidence="1">Belongs to the STK19 family.</text>
</comment>
<dbReference type="EnsemblPlants" id="TraesCS1D02G010000.1">
    <property type="protein sequence ID" value="TraesCS1D02G010000.1"/>
    <property type="gene ID" value="TraesCS1D02G010000"/>
</dbReference>
<dbReference type="PANTHER" id="PTHR15243">
    <property type="entry name" value="SERINE/THREONINE-PROTEIN KINASE 19"/>
    <property type="match status" value="1"/>
</dbReference>
<evidence type="ECO:0000256" key="2">
    <source>
        <dbReference type="SAM" id="MobiDB-lite"/>
    </source>
</evidence>
<dbReference type="InterPro" id="IPR018865">
    <property type="entry name" value="STK19-like"/>
</dbReference>
<dbReference type="Pfam" id="PF10494">
    <property type="entry name" value="Stk19"/>
    <property type="match status" value="1"/>
</dbReference>
<evidence type="ECO:0008006" key="5">
    <source>
        <dbReference type="Google" id="ProtNLM"/>
    </source>
</evidence>
<dbReference type="Gramene" id="TraesCS1D03G0021500.1">
    <property type="protein sequence ID" value="TraesCS1D03G0021500.1.CDS"/>
    <property type="gene ID" value="TraesCS1D03G0021500"/>
</dbReference>
<evidence type="ECO:0000313" key="4">
    <source>
        <dbReference type="Proteomes" id="UP000019116"/>
    </source>
</evidence>
<name>A0A3B5ZNK3_WHEAT</name>
<sequence length="248" mass="28297">MAEPWPPYSSSSRGKKKRPRSPNDDATSSQGRTENSTSLEDNLIFSDTLIALQLMRTQFPKLEKSLKKDRVLRVFKLNTGQDDHAIMFMDDYLKQMESAVRRSKGKNQDCSEVFEWFEKYVLPSKLDVSIDHLELCSLLSHGGDARDKHITLLMNAGLLTRQLIDPNMYWFSIPSIGPILKGLTQGRKEVLSLLNRRKYKEMLLSSLEKTRLRLSPLDVRFHLRDLIGSGQIKTVQTATGLLARVSTD</sequence>